<evidence type="ECO:0000256" key="1">
    <source>
        <dbReference type="PIRNR" id="PIRNR006386"/>
    </source>
</evidence>
<dbReference type="AlphaFoldDB" id="A0A512HKN1"/>
<dbReference type="GO" id="GO:0004602">
    <property type="term" value="F:glutathione peroxidase activity"/>
    <property type="evidence" value="ECO:0007669"/>
    <property type="project" value="TreeGrafter"/>
</dbReference>
<dbReference type="PANTHER" id="PTHR42943:SF2">
    <property type="entry name" value="GLUTATHIONE S-TRANSFERASE KAPPA 1"/>
    <property type="match status" value="1"/>
</dbReference>
<dbReference type="Pfam" id="PF01323">
    <property type="entry name" value="DSBA"/>
    <property type="match status" value="1"/>
</dbReference>
<sequence length="200" mass="22138">MTARALDFYFDFMSPFAYLAFQKVPGLCRKYGLEFRPHVANLPRLKLLAGNTGPANVSIPLKIRYLRKDLDRWATLYDVPLVFPKSLASETLNKAFLFAADHDAAEAFIKAAWARVWGEGADPADAALLAELARQFGWSAEALAAWVASSEAADRYEAGTQAAHEAGVFGMPTMIVGDEMWWGNDRLTFMEKALQTGLQT</sequence>
<dbReference type="InterPro" id="IPR001853">
    <property type="entry name" value="DSBA-like_thioredoxin_dom"/>
</dbReference>
<gene>
    <name evidence="4" type="ORF">RNA01_29380</name>
</gene>
<comment type="catalytic activity">
    <reaction evidence="1">
        <text>2-hydroxychromene-2-carboxylate = (3E)-4-(2-hydroxyphenyl)-2-oxobut-3-enoate</text>
        <dbReference type="Rhea" id="RHEA:27401"/>
        <dbReference type="ChEBI" id="CHEBI:59350"/>
        <dbReference type="ChEBI" id="CHEBI:59353"/>
        <dbReference type="EC" id="5.99.1.4"/>
    </reaction>
</comment>
<comment type="similarity">
    <text evidence="1">Belongs to the GST superfamily. NadH family.</text>
</comment>
<dbReference type="SUPFAM" id="SSF52833">
    <property type="entry name" value="Thioredoxin-like"/>
    <property type="match status" value="1"/>
</dbReference>
<dbReference type="InterPro" id="IPR044087">
    <property type="entry name" value="NahD-like"/>
</dbReference>
<dbReference type="RefSeq" id="WP_147180964.1">
    <property type="nucleotide sequence ID" value="NZ_BJZP01000014.1"/>
</dbReference>
<proteinExistence type="inferred from homology"/>
<dbReference type="GO" id="GO:1901170">
    <property type="term" value="P:naphthalene catabolic process"/>
    <property type="evidence" value="ECO:0007669"/>
    <property type="project" value="InterPro"/>
</dbReference>
<dbReference type="Gene3D" id="3.40.30.10">
    <property type="entry name" value="Glutaredoxin"/>
    <property type="match status" value="1"/>
</dbReference>
<evidence type="ECO:0000313" key="5">
    <source>
        <dbReference type="Proteomes" id="UP000321717"/>
    </source>
</evidence>
<evidence type="ECO:0000256" key="2">
    <source>
        <dbReference type="PIRSR" id="PIRSR006386-1"/>
    </source>
</evidence>
<feature type="domain" description="DSBA-like thioredoxin" evidence="3">
    <location>
        <begin position="6"/>
        <end position="195"/>
    </location>
</feature>
<dbReference type="GO" id="GO:0018845">
    <property type="term" value="F:2-hydroxychromene-2-carboxylate isomerase activity"/>
    <property type="evidence" value="ECO:0007669"/>
    <property type="project" value="UniProtKB-UniRule"/>
</dbReference>
<protein>
    <recommendedName>
        <fullName evidence="1">2-hydroxychromene-2-carboxylate isomerase</fullName>
        <ecNumber evidence="1">5.99.1.4</ecNumber>
    </recommendedName>
</protein>
<dbReference type="OrthoDB" id="5244108at2"/>
<dbReference type="InterPro" id="IPR014440">
    <property type="entry name" value="HCCAis_GSTk"/>
</dbReference>
<dbReference type="CDD" id="cd03022">
    <property type="entry name" value="DsbA_HCCA_Iso"/>
    <property type="match status" value="1"/>
</dbReference>
<dbReference type="Proteomes" id="UP000321717">
    <property type="component" value="Unassembled WGS sequence"/>
</dbReference>
<dbReference type="PIRSF" id="PIRSF006386">
    <property type="entry name" value="HCCAis_GSTk"/>
    <property type="match status" value="1"/>
</dbReference>
<reference evidence="4 5" key="1">
    <citation type="submission" date="2019-07" db="EMBL/GenBank/DDBJ databases">
        <title>Whole genome shotgun sequence of Rhizobium naphthalenivorans NBRC 107585.</title>
        <authorList>
            <person name="Hosoyama A."/>
            <person name="Uohara A."/>
            <person name="Ohji S."/>
            <person name="Ichikawa N."/>
        </authorList>
    </citation>
    <scope>NUCLEOTIDE SEQUENCE [LARGE SCALE GENOMIC DNA]</scope>
    <source>
        <strain evidence="4 5">NBRC 107585</strain>
    </source>
</reference>
<organism evidence="4 5">
    <name type="scientific">Ciceribacter naphthalenivorans</name>
    <dbReference type="NCBI Taxonomy" id="1118451"/>
    <lineage>
        <taxon>Bacteria</taxon>
        <taxon>Pseudomonadati</taxon>
        <taxon>Pseudomonadota</taxon>
        <taxon>Alphaproteobacteria</taxon>
        <taxon>Hyphomicrobiales</taxon>
        <taxon>Rhizobiaceae</taxon>
        <taxon>Ciceribacter</taxon>
    </lineage>
</organism>
<evidence type="ECO:0000313" key="4">
    <source>
        <dbReference type="EMBL" id="GEO86006.1"/>
    </source>
</evidence>
<dbReference type="PANTHER" id="PTHR42943">
    <property type="entry name" value="GLUTATHIONE S-TRANSFERASE KAPPA"/>
    <property type="match status" value="1"/>
</dbReference>
<dbReference type="InterPro" id="IPR051924">
    <property type="entry name" value="GST_Kappa/NadH"/>
</dbReference>
<keyword evidence="1 4" id="KW-0413">Isomerase</keyword>
<dbReference type="EC" id="5.99.1.4" evidence="1"/>
<dbReference type="EMBL" id="BJZP01000014">
    <property type="protein sequence ID" value="GEO86006.1"/>
    <property type="molecule type" value="Genomic_DNA"/>
</dbReference>
<keyword evidence="5" id="KW-1185">Reference proteome</keyword>
<feature type="active site" description="Nucleophile" evidence="2">
    <location>
        <position position="14"/>
    </location>
</feature>
<dbReference type="GO" id="GO:0006749">
    <property type="term" value="P:glutathione metabolic process"/>
    <property type="evidence" value="ECO:0007669"/>
    <property type="project" value="TreeGrafter"/>
</dbReference>
<accession>A0A512HKN1</accession>
<evidence type="ECO:0000259" key="3">
    <source>
        <dbReference type="Pfam" id="PF01323"/>
    </source>
</evidence>
<name>A0A512HKN1_9HYPH</name>
<comment type="caution">
    <text evidence="4">The sequence shown here is derived from an EMBL/GenBank/DDBJ whole genome shotgun (WGS) entry which is preliminary data.</text>
</comment>
<dbReference type="InterPro" id="IPR036249">
    <property type="entry name" value="Thioredoxin-like_sf"/>
</dbReference>
<dbReference type="GO" id="GO:0004364">
    <property type="term" value="F:glutathione transferase activity"/>
    <property type="evidence" value="ECO:0007669"/>
    <property type="project" value="TreeGrafter"/>
</dbReference>